<dbReference type="InterPro" id="IPR051017">
    <property type="entry name" value="Aldolase-II_Adducin_sf"/>
</dbReference>
<dbReference type="PANTHER" id="PTHR10672:SF3">
    <property type="entry name" value="PROTEIN HU-LI TAI SHAO"/>
    <property type="match status" value="1"/>
</dbReference>
<comment type="similarity">
    <text evidence="1">Belongs to the aldolase class II family.</text>
</comment>
<sequence>MTQVQTQNPAHAGLQRDLLEASKSSEWEVRCELAALYRLMAHLKMTDLIDTHITARVPVEPGHFLINRYGVLFNEMRASDLVKIDAEGRVVEREPDPVRHRVNVAGFVIHSAVHAAREDMHWVIHVHTAASSAVSAQEDGLLPVSQHALRFYRRLAYHDYEGIALDTAERERLVADLGTHKAMMLRNHGVLVGAPSAAEAFSLIYFLEQACRIQIGAMAGNARLRVPDAAVCEKTAKQFDAAGEYDLMDLAWQAALRLIGDQAAAYRS</sequence>
<evidence type="ECO:0000256" key="1">
    <source>
        <dbReference type="ARBA" id="ARBA00037961"/>
    </source>
</evidence>
<comment type="caution">
    <text evidence="3">The sequence shown here is derived from an EMBL/GenBank/DDBJ whole genome shotgun (WGS) entry which is preliminary data.</text>
</comment>
<dbReference type="GO" id="GO:0051015">
    <property type="term" value="F:actin filament binding"/>
    <property type="evidence" value="ECO:0007669"/>
    <property type="project" value="TreeGrafter"/>
</dbReference>
<dbReference type="Gene3D" id="3.40.225.10">
    <property type="entry name" value="Class II aldolase/adducin N-terminal domain"/>
    <property type="match status" value="1"/>
</dbReference>
<dbReference type="PANTHER" id="PTHR10672">
    <property type="entry name" value="ADDUCIN"/>
    <property type="match status" value="1"/>
</dbReference>
<name>A0A329CWF7_9BURK</name>
<protein>
    <submittedName>
        <fullName evidence="3">Ribulose-5-phosphate 4-epimerase/fuculose-1-phosphate aldolase</fullName>
    </submittedName>
</protein>
<dbReference type="InterPro" id="IPR036409">
    <property type="entry name" value="Aldolase_II/adducin_N_sf"/>
</dbReference>
<reference evidence="3 4" key="1">
    <citation type="submission" date="2018-06" db="EMBL/GenBank/DDBJ databases">
        <title>Genomic Encyclopedia of Type Strains, Phase III (KMG-III): the genomes of soil and plant-associated and newly described type strains.</title>
        <authorList>
            <person name="Whitman W."/>
        </authorList>
    </citation>
    <scope>NUCLEOTIDE SEQUENCE [LARGE SCALE GENOMIC DNA]</scope>
    <source>
        <strain evidence="3 4">LMG 23644</strain>
    </source>
</reference>
<dbReference type="Proteomes" id="UP000248918">
    <property type="component" value="Unassembled WGS sequence"/>
</dbReference>
<proteinExistence type="inferred from homology"/>
<dbReference type="NCBIfam" id="NF005451">
    <property type="entry name" value="PRK07044.1"/>
    <property type="match status" value="1"/>
</dbReference>
<feature type="domain" description="Class II aldolase/adducin N-terminal" evidence="2">
    <location>
        <begin position="31"/>
        <end position="215"/>
    </location>
</feature>
<accession>A0A329CWF7</accession>
<dbReference type="InterPro" id="IPR001303">
    <property type="entry name" value="Aldolase_II/adducin_N"/>
</dbReference>
<gene>
    <name evidence="3" type="ORF">BX591_10167</name>
</gene>
<dbReference type="SUPFAM" id="SSF53639">
    <property type="entry name" value="AraD/HMP-PK domain-like"/>
    <property type="match status" value="1"/>
</dbReference>
<dbReference type="Pfam" id="PF00596">
    <property type="entry name" value="Aldolase_II"/>
    <property type="match status" value="1"/>
</dbReference>
<dbReference type="EMBL" id="QLTK01000001">
    <property type="protein sequence ID" value="RAS38738.1"/>
    <property type="molecule type" value="Genomic_DNA"/>
</dbReference>
<organism evidence="3 4">
    <name type="scientific">Paraburkholderia bryophila</name>
    <dbReference type="NCBI Taxonomy" id="420952"/>
    <lineage>
        <taxon>Bacteria</taxon>
        <taxon>Pseudomonadati</taxon>
        <taxon>Pseudomonadota</taxon>
        <taxon>Betaproteobacteria</taxon>
        <taxon>Burkholderiales</taxon>
        <taxon>Burkholderiaceae</taxon>
        <taxon>Paraburkholderia</taxon>
    </lineage>
</organism>
<dbReference type="SMART" id="SM01007">
    <property type="entry name" value="Aldolase_II"/>
    <property type="match status" value="1"/>
</dbReference>
<dbReference type="GO" id="GO:0005856">
    <property type="term" value="C:cytoskeleton"/>
    <property type="evidence" value="ECO:0007669"/>
    <property type="project" value="TreeGrafter"/>
</dbReference>
<dbReference type="AlphaFoldDB" id="A0A329CWF7"/>
<evidence type="ECO:0000313" key="3">
    <source>
        <dbReference type="EMBL" id="RAS38738.1"/>
    </source>
</evidence>
<evidence type="ECO:0000259" key="2">
    <source>
        <dbReference type="SMART" id="SM01007"/>
    </source>
</evidence>
<evidence type="ECO:0000313" key="4">
    <source>
        <dbReference type="Proteomes" id="UP000248918"/>
    </source>
</evidence>